<dbReference type="Pfam" id="PF13701">
    <property type="entry name" value="DDE_Tnp_1_4"/>
    <property type="match status" value="1"/>
</dbReference>
<dbReference type="SUPFAM" id="SSF53098">
    <property type="entry name" value="Ribonuclease H-like"/>
    <property type="match status" value="1"/>
</dbReference>
<accession>A0A4P6HGI2</accession>
<dbReference type="NCBIfam" id="NF033539">
    <property type="entry name" value="transpos_IS1380"/>
    <property type="match status" value="1"/>
</dbReference>
<dbReference type="OrthoDB" id="9815173at2"/>
<dbReference type="KEGG" id="dcb:C3Y92_01830"/>
<organism evidence="2 3">
    <name type="scientific">Solidesulfovibrio carbinolicus</name>
    <dbReference type="NCBI Taxonomy" id="296842"/>
    <lineage>
        <taxon>Bacteria</taxon>
        <taxon>Pseudomonadati</taxon>
        <taxon>Thermodesulfobacteriota</taxon>
        <taxon>Desulfovibrionia</taxon>
        <taxon>Desulfovibrionales</taxon>
        <taxon>Desulfovibrionaceae</taxon>
        <taxon>Solidesulfovibrio</taxon>
    </lineage>
</organism>
<evidence type="ECO:0000313" key="3">
    <source>
        <dbReference type="Proteomes" id="UP000293296"/>
    </source>
</evidence>
<sequence length="439" mass="48986">MGKLTLEITEEPIAGNAGLVAMGELMRISDIDSTCAKRESPNYQVAEKDILRSLGGLIGIGKVGFDHVRQFKNSEFFVTALGVGRVPSEATLRQRFEAMSLDRNVHEAMPMCSVRMLRKLDFKPRIVTVPHFVGVRIDTDSTILDNSDTKKEGVAKGYTGILGYAPVCSFLEGGLIVGAKLCPGSHHPLHEGALDFHAGVRSRVRKLTNARLLWVDDAAFDDGALMAARLKAGDSFITRHNLRREKPEILINLAMHEGQVHSPRPGKTVYTGSTRREREEIGEVRLVYEMTERTSKKGQTLLLPEYKVFSVWTNLEKVSDADILRLYRDRGTCEQYFAELKSELDLERLPSGKFSVNELFFQLGVLVNNMLRVLGESLLDSGVIGLKRATRRRLRTIMQGMMYLGGRFVRHARRVVVKVVSNGGFGEALVGMQRRLAQA</sequence>
<evidence type="ECO:0000313" key="2">
    <source>
        <dbReference type="EMBL" id="QAZ66047.1"/>
    </source>
</evidence>
<evidence type="ECO:0000259" key="1">
    <source>
        <dbReference type="Pfam" id="PF13701"/>
    </source>
</evidence>
<protein>
    <recommendedName>
        <fullName evidence="1">Transposase DDE domain-containing protein</fullName>
    </recommendedName>
</protein>
<reference evidence="2 3" key="1">
    <citation type="submission" date="2018-02" db="EMBL/GenBank/DDBJ databases">
        <title>Genome sequence of Desulfovibrio carbinolicus DSM 3852.</title>
        <authorList>
            <person name="Wilbanks E."/>
            <person name="Skennerton C.T."/>
            <person name="Orphan V.J."/>
        </authorList>
    </citation>
    <scope>NUCLEOTIDE SEQUENCE [LARGE SCALE GENOMIC DNA]</scope>
    <source>
        <strain evidence="2 3">DSM 3852</strain>
    </source>
</reference>
<dbReference type="AlphaFoldDB" id="A0A4P6HGI2"/>
<proteinExistence type="predicted"/>
<dbReference type="EMBL" id="CP026538">
    <property type="protein sequence ID" value="QAZ66047.1"/>
    <property type="molecule type" value="Genomic_DNA"/>
</dbReference>
<dbReference type="InterPro" id="IPR025668">
    <property type="entry name" value="Tnp_DDE_dom"/>
</dbReference>
<name>A0A4P6HGI2_9BACT</name>
<dbReference type="RefSeq" id="WP_129348948.1">
    <property type="nucleotide sequence ID" value="NZ_CP026538.1"/>
</dbReference>
<dbReference type="InterPro" id="IPR047960">
    <property type="entry name" value="Transpos_IS1380"/>
</dbReference>
<gene>
    <name evidence="2" type="ORF">C3Y92_01830</name>
</gene>
<feature type="domain" description="Transposase DDE" evidence="1">
    <location>
        <begin position="8"/>
        <end position="437"/>
    </location>
</feature>
<keyword evidence="3" id="KW-1185">Reference proteome</keyword>
<dbReference type="InterPro" id="IPR012337">
    <property type="entry name" value="RNaseH-like_sf"/>
</dbReference>
<dbReference type="Proteomes" id="UP000293296">
    <property type="component" value="Chromosome"/>
</dbReference>